<accession>A0A917DR27</accession>
<organism evidence="3 4">
    <name type="scientific">Croceicoccus mobilis</name>
    <dbReference type="NCBI Taxonomy" id="1703339"/>
    <lineage>
        <taxon>Bacteria</taxon>
        <taxon>Pseudomonadati</taxon>
        <taxon>Pseudomonadota</taxon>
        <taxon>Alphaproteobacteria</taxon>
        <taxon>Sphingomonadales</taxon>
        <taxon>Erythrobacteraceae</taxon>
        <taxon>Croceicoccus</taxon>
    </lineage>
</organism>
<keyword evidence="1" id="KW-0472">Membrane</keyword>
<name>A0A917DR27_9SPHN</name>
<dbReference type="PANTHER" id="PTHR23028">
    <property type="entry name" value="ACETYLTRANSFERASE"/>
    <property type="match status" value="1"/>
</dbReference>
<dbReference type="GO" id="GO:0016020">
    <property type="term" value="C:membrane"/>
    <property type="evidence" value="ECO:0007669"/>
    <property type="project" value="TreeGrafter"/>
</dbReference>
<dbReference type="OrthoDB" id="9796461at2"/>
<protein>
    <submittedName>
        <fullName evidence="3">Acyltransferase</fullName>
    </submittedName>
</protein>
<gene>
    <name evidence="3" type="ORF">GCM10010990_05240</name>
</gene>
<dbReference type="EMBL" id="BMIP01000001">
    <property type="protein sequence ID" value="GGD58887.1"/>
    <property type="molecule type" value="Genomic_DNA"/>
</dbReference>
<dbReference type="InterPro" id="IPR050879">
    <property type="entry name" value="Acyltransferase_3"/>
</dbReference>
<reference evidence="3" key="2">
    <citation type="submission" date="2020-09" db="EMBL/GenBank/DDBJ databases">
        <authorList>
            <person name="Sun Q."/>
            <person name="Zhou Y."/>
        </authorList>
    </citation>
    <scope>NUCLEOTIDE SEQUENCE</scope>
    <source>
        <strain evidence="3">CGMCC 1.15360</strain>
    </source>
</reference>
<dbReference type="PANTHER" id="PTHR23028:SF131">
    <property type="entry name" value="BLR2367 PROTEIN"/>
    <property type="match status" value="1"/>
</dbReference>
<dbReference type="GO" id="GO:0016747">
    <property type="term" value="F:acyltransferase activity, transferring groups other than amino-acyl groups"/>
    <property type="evidence" value="ECO:0007669"/>
    <property type="project" value="InterPro"/>
</dbReference>
<dbReference type="Proteomes" id="UP000612349">
    <property type="component" value="Unassembled WGS sequence"/>
</dbReference>
<keyword evidence="1" id="KW-0812">Transmembrane</keyword>
<dbReference type="AlphaFoldDB" id="A0A917DR27"/>
<dbReference type="RefSeq" id="WP_082922265.1">
    <property type="nucleotide sequence ID" value="NZ_BMIP01000001.1"/>
</dbReference>
<reference evidence="3" key="1">
    <citation type="journal article" date="2014" name="Int. J. Syst. Evol. Microbiol.">
        <title>Complete genome sequence of Corynebacterium casei LMG S-19264T (=DSM 44701T), isolated from a smear-ripened cheese.</title>
        <authorList>
            <consortium name="US DOE Joint Genome Institute (JGI-PGF)"/>
            <person name="Walter F."/>
            <person name="Albersmeier A."/>
            <person name="Kalinowski J."/>
            <person name="Ruckert C."/>
        </authorList>
    </citation>
    <scope>NUCLEOTIDE SEQUENCE</scope>
    <source>
        <strain evidence="3">CGMCC 1.15360</strain>
    </source>
</reference>
<proteinExistence type="predicted"/>
<feature type="transmembrane region" description="Helical" evidence="1">
    <location>
        <begin position="217"/>
        <end position="237"/>
    </location>
</feature>
<keyword evidence="4" id="KW-1185">Reference proteome</keyword>
<feature type="transmembrane region" description="Helical" evidence="1">
    <location>
        <begin position="162"/>
        <end position="179"/>
    </location>
</feature>
<keyword evidence="3" id="KW-0808">Transferase</keyword>
<feature type="domain" description="Acyltransferase 3" evidence="2">
    <location>
        <begin position="10"/>
        <end position="322"/>
    </location>
</feature>
<feature type="transmembrane region" description="Helical" evidence="1">
    <location>
        <begin position="185"/>
        <end position="205"/>
    </location>
</feature>
<feature type="transmembrane region" description="Helical" evidence="1">
    <location>
        <begin position="275"/>
        <end position="295"/>
    </location>
</feature>
<evidence type="ECO:0000313" key="4">
    <source>
        <dbReference type="Proteomes" id="UP000612349"/>
    </source>
</evidence>
<dbReference type="Pfam" id="PF01757">
    <property type="entry name" value="Acyl_transf_3"/>
    <property type="match status" value="1"/>
</dbReference>
<evidence type="ECO:0000313" key="3">
    <source>
        <dbReference type="EMBL" id="GGD58887.1"/>
    </source>
</evidence>
<evidence type="ECO:0000259" key="2">
    <source>
        <dbReference type="Pfam" id="PF01757"/>
    </source>
</evidence>
<feature type="transmembrane region" description="Helical" evidence="1">
    <location>
        <begin position="132"/>
        <end position="155"/>
    </location>
</feature>
<feature type="transmembrane region" description="Helical" evidence="1">
    <location>
        <begin position="307"/>
        <end position="329"/>
    </location>
</feature>
<dbReference type="InterPro" id="IPR002656">
    <property type="entry name" value="Acyl_transf_3_dom"/>
</dbReference>
<sequence>MVERGRNIRQLTGLRGVAALGVVIKHAADEAGASWSLPGQPMVDIFFVLSGFVMAYVYIGRPLNWLSFAQARFARIYPLHIATALLITIAAIIVARMNGDPLPDRIAPGHALDEIFLTSTIPVIGGEQPWNFVSWSISVEWWVYFTLFPLLVYFGQRLPRRLAMAIVLPLAAALAVSLYESPSPTGAWIAFARALIGFGGGWVAFRFAVAKGNLVRSGFTSLLAVVILIAIYAVPMLTRTEAWYMLPVYPLLIYCLATDDGGPASRFLAWQPVKWLGDISFSLYLIHPIIVNLLFEFDARVIAIGGPVNWLVVTLVLAITISAMSFYWFEMPMRRWLHPRPSPSSAARRSATVVE</sequence>
<keyword evidence="1" id="KW-1133">Transmembrane helix</keyword>
<keyword evidence="3" id="KW-0012">Acyltransferase</keyword>
<feature type="transmembrane region" description="Helical" evidence="1">
    <location>
        <begin position="76"/>
        <end position="95"/>
    </location>
</feature>
<feature type="transmembrane region" description="Helical" evidence="1">
    <location>
        <begin position="45"/>
        <end position="64"/>
    </location>
</feature>
<evidence type="ECO:0000256" key="1">
    <source>
        <dbReference type="SAM" id="Phobius"/>
    </source>
</evidence>
<comment type="caution">
    <text evidence="3">The sequence shown here is derived from an EMBL/GenBank/DDBJ whole genome shotgun (WGS) entry which is preliminary data.</text>
</comment>
<dbReference type="GO" id="GO:0000271">
    <property type="term" value="P:polysaccharide biosynthetic process"/>
    <property type="evidence" value="ECO:0007669"/>
    <property type="project" value="TreeGrafter"/>
</dbReference>